<name>A0A411WLC5_9GAMM</name>
<protein>
    <submittedName>
        <fullName evidence="1">Uncharacterized protein</fullName>
    </submittedName>
</protein>
<evidence type="ECO:0000313" key="2">
    <source>
        <dbReference type="Proteomes" id="UP000293154"/>
    </source>
</evidence>
<sequence length="250" mass="29234">MLVIPKILESQFLIESDLNYEWEKEHCRMYYIEYINDKLSHALWQLNHKSTVGLATALAEWILWRLSLSSNNPFIQEFNEIEAMWAGLISKDYIFDSLYKGKKDSDKVMGPLWVTLKCMEDVRFSYIEGKIFINEKLSALAAIARLVTPESQFFDNWIANCIKKAIVLFPAEYDRAECNDPSERYNSSHELPIPREFFFDFDFDYLTANVNKLLTDFISSLDYTVNDFLNPPEVMINNGYVGTPYIYTGR</sequence>
<reference evidence="1 2" key="1">
    <citation type="submission" date="2019-03" db="EMBL/GenBank/DDBJ databases">
        <title>Pragia sp. nov. isolated from the gut tract of Carduelis flavirostris.</title>
        <authorList>
            <person name="Ge Y."/>
        </authorList>
    </citation>
    <scope>NUCLEOTIDE SEQUENCE [LARGE SCALE GENOMIC DNA]</scope>
    <source>
        <strain evidence="1 2">CF-458</strain>
    </source>
</reference>
<dbReference type="OrthoDB" id="644448at2"/>
<dbReference type="AlphaFoldDB" id="A0A411WLC5"/>
<organism evidence="1 2">
    <name type="scientific">Limnobaculum zhutongyuii</name>
    <dbReference type="NCBI Taxonomy" id="2498113"/>
    <lineage>
        <taxon>Bacteria</taxon>
        <taxon>Pseudomonadati</taxon>
        <taxon>Pseudomonadota</taxon>
        <taxon>Gammaproteobacteria</taxon>
        <taxon>Enterobacterales</taxon>
        <taxon>Budviciaceae</taxon>
        <taxon>Limnobaculum</taxon>
    </lineage>
</organism>
<evidence type="ECO:0000313" key="1">
    <source>
        <dbReference type="EMBL" id="QBH97023.1"/>
    </source>
</evidence>
<dbReference type="RefSeq" id="WP_130591965.1">
    <property type="nucleotide sequence ID" value="NZ_CP034752.1"/>
</dbReference>
<accession>A0A411WLC5</accession>
<dbReference type="EMBL" id="CP034752">
    <property type="protein sequence ID" value="QBH97023.1"/>
    <property type="molecule type" value="Genomic_DNA"/>
</dbReference>
<proteinExistence type="predicted"/>
<keyword evidence="2" id="KW-1185">Reference proteome</keyword>
<dbReference type="KEGG" id="prag:EKN56_11830"/>
<gene>
    <name evidence="1" type="ORF">EKN56_11830</name>
</gene>
<dbReference type="Proteomes" id="UP000293154">
    <property type="component" value="Chromosome"/>
</dbReference>